<dbReference type="Proteomes" id="UP000789366">
    <property type="component" value="Unassembled WGS sequence"/>
</dbReference>
<name>A0ACA9P2V1_9GLOM</name>
<protein>
    <submittedName>
        <fullName evidence="1">8327_t:CDS:1</fullName>
    </submittedName>
</protein>
<comment type="caution">
    <text evidence="1">The sequence shown here is derived from an EMBL/GenBank/DDBJ whole genome shotgun (WGS) entry which is preliminary data.</text>
</comment>
<sequence>MIDVRFPLPRGWALKGNQKLGNRGSDKRIKKNIKSLLESFFLNRNHRAQDRMNAQTMHDALLKYAEDKDIKKKDILRISTIKN</sequence>
<accession>A0ACA9P2V1</accession>
<evidence type="ECO:0000313" key="1">
    <source>
        <dbReference type="EMBL" id="CAG8681644.1"/>
    </source>
</evidence>
<dbReference type="EMBL" id="CAJVPW010018424">
    <property type="protein sequence ID" value="CAG8681644.1"/>
    <property type="molecule type" value="Genomic_DNA"/>
</dbReference>
<gene>
    <name evidence="1" type="ORF">SPELUC_LOCUS10187</name>
</gene>
<feature type="non-terminal residue" evidence="1">
    <location>
        <position position="1"/>
    </location>
</feature>
<keyword evidence="2" id="KW-1185">Reference proteome</keyword>
<evidence type="ECO:0000313" key="2">
    <source>
        <dbReference type="Proteomes" id="UP000789366"/>
    </source>
</evidence>
<organism evidence="1 2">
    <name type="scientific">Cetraspora pellucida</name>
    <dbReference type="NCBI Taxonomy" id="1433469"/>
    <lineage>
        <taxon>Eukaryota</taxon>
        <taxon>Fungi</taxon>
        <taxon>Fungi incertae sedis</taxon>
        <taxon>Mucoromycota</taxon>
        <taxon>Glomeromycotina</taxon>
        <taxon>Glomeromycetes</taxon>
        <taxon>Diversisporales</taxon>
        <taxon>Gigasporaceae</taxon>
        <taxon>Cetraspora</taxon>
    </lineage>
</organism>
<reference evidence="1" key="1">
    <citation type="submission" date="2021-06" db="EMBL/GenBank/DDBJ databases">
        <authorList>
            <person name="Kallberg Y."/>
            <person name="Tangrot J."/>
            <person name="Rosling A."/>
        </authorList>
    </citation>
    <scope>NUCLEOTIDE SEQUENCE</scope>
    <source>
        <strain evidence="1">28 12/20/2015</strain>
    </source>
</reference>
<proteinExistence type="predicted"/>